<dbReference type="InterPro" id="IPR003406">
    <property type="entry name" value="Glyco_trans_14"/>
</dbReference>
<organism evidence="8 9">
    <name type="scientific">Micractinium conductrix</name>
    <dbReference type="NCBI Taxonomy" id="554055"/>
    <lineage>
        <taxon>Eukaryota</taxon>
        <taxon>Viridiplantae</taxon>
        <taxon>Chlorophyta</taxon>
        <taxon>core chlorophytes</taxon>
        <taxon>Trebouxiophyceae</taxon>
        <taxon>Chlorellales</taxon>
        <taxon>Chlorellaceae</taxon>
        <taxon>Chlorella clade</taxon>
        <taxon>Micractinium</taxon>
    </lineage>
</organism>
<keyword evidence="4 7" id="KW-0472">Membrane</keyword>
<feature type="compositionally biased region" description="Low complexity" evidence="6">
    <location>
        <begin position="8"/>
        <end position="26"/>
    </location>
</feature>
<feature type="region of interest" description="Disordered" evidence="6">
    <location>
        <begin position="191"/>
        <end position="216"/>
    </location>
</feature>
<proteinExistence type="predicted"/>
<evidence type="ECO:0000313" key="9">
    <source>
        <dbReference type="Proteomes" id="UP000239649"/>
    </source>
</evidence>
<evidence type="ECO:0000256" key="1">
    <source>
        <dbReference type="ARBA" id="ARBA00004606"/>
    </source>
</evidence>
<dbReference type="InterPro" id="IPR044174">
    <property type="entry name" value="BC10-like"/>
</dbReference>
<dbReference type="STRING" id="554055.A0A2P6UZC2"/>
<dbReference type="OrthoDB" id="191334at2759"/>
<dbReference type="AlphaFoldDB" id="A0A2P6UZC2"/>
<evidence type="ECO:0000256" key="6">
    <source>
        <dbReference type="SAM" id="MobiDB-lite"/>
    </source>
</evidence>
<keyword evidence="9" id="KW-1185">Reference proteome</keyword>
<evidence type="ECO:0000256" key="3">
    <source>
        <dbReference type="ARBA" id="ARBA00022679"/>
    </source>
</evidence>
<keyword evidence="2" id="KW-0328">Glycosyltransferase</keyword>
<dbReference type="EMBL" id="LHPF02000078">
    <property type="protein sequence ID" value="PSC67186.1"/>
    <property type="molecule type" value="Genomic_DNA"/>
</dbReference>
<keyword evidence="7" id="KW-1133">Transmembrane helix</keyword>
<accession>A0A2P6UZC2</accession>
<evidence type="ECO:0000256" key="5">
    <source>
        <dbReference type="ARBA" id="ARBA00023180"/>
    </source>
</evidence>
<comment type="caution">
    <text evidence="8">The sequence shown here is derived from an EMBL/GenBank/DDBJ whole genome shotgun (WGS) entry which is preliminary data.</text>
</comment>
<keyword evidence="7" id="KW-0812">Transmembrane</keyword>
<dbReference type="PANTHER" id="PTHR31042:SF8">
    <property type="entry name" value="CORE-2_I-BRANCHING BETA-1,6-N-ACETYLGLUCOSAMINYLTRANSFERASE FAMILY PROTEIN"/>
    <property type="match status" value="1"/>
</dbReference>
<feature type="compositionally biased region" description="Low complexity" evidence="6">
    <location>
        <begin position="195"/>
        <end position="205"/>
    </location>
</feature>
<name>A0A2P6UZC2_9CHLO</name>
<sequence>MQRSQPTSPAVPLLPLAAPASPASPARARRSRARARALAAGLLAFLLANLAFIGVRSLVRSWREPSTGGPEELELPAAAAAQRQEQEKAPAGWARQKAASAADSAATAALDAGGVLKRAGAAAAYGAKAAAHGAQAAVQGAQAAGAAAGAALAAAAPVATKAAAAAGGAAKEAVEAMGDVVKGAAASLATSNTSQQQAQQQGEAQQQDKQEEAPVHGTAYADGSRSLAELTPPEVSPASSDACAQARRRLGSVGSVGLGGGSSHGITALGMPKVALLFLTIGDLYHEAAWRLWFASAGGLLPARDAQATVCNASAEQFGKIQAACDAQQGAVAHQTATPAADPIAHQHLFSIYVHAPPFFEGYPSGSLWQGRLIPRRVSTGWGSMSLVEATRNLLWEAFRDPLNQRFVLVSESDIPLYDPFTLHQQLLSEDKSRLNACKHASRHEWRWSKEMETEHMRQEQWRKSSQWVGLKREHVEAALLDQEVYRSFEVHCWSNWSNTVPGAWRDCFPDEHYFPTLLAVLGREAETECAGWGVAAQDWSKGGAHPRSFKPAEVSPALLRGMQAYDSTVCNGEAAAADAQHMYVDKAALTRADQARACGQLRAAAGAAAYAHPMPGACPLTARKFPAPTAPAVLRLVARSCGGTGGVRLLAERWCRQQLLPGVTA</sequence>
<keyword evidence="5" id="KW-0325">Glycoprotein</keyword>
<reference evidence="8 9" key="1">
    <citation type="journal article" date="2018" name="Plant J.">
        <title>Genome sequences of Chlorella sorokiniana UTEX 1602 and Micractinium conductrix SAG 241.80: implications to maltose excretion by a green alga.</title>
        <authorList>
            <person name="Arriola M.B."/>
            <person name="Velmurugan N."/>
            <person name="Zhang Y."/>
            <person name="Plunkett M.H."/>
            <person name="Hondzo H."/>
            <person name="Barney B.M."/>
        </authorList>
    </citation>
    <scope>NUCLEOTIDE SEQUENCE [LARGE SCALE GENOMIC DNA]</scope>
    <source>
        <strain evidence="8 9">SAG 241.80</strain>
    </source>
</reference>
<dbReference type="Pfam" id="PF02485">
    <property type="entry name" value="Branch"/>
    <property type="match status" value="1"/>
</dbReference>
<feature type="region of interest" description="Disordered" evidence="6">
    <location>
        <begin position="1"/>
        <end position="28"/>
    </location>
</feature>
<feature type="transmembrane region" description="Helical" evidence="7">
    <location>
        <begin position="38"/>
        <end position="59"/>
    </location>
</feature>
<dbReference type="GO" id="GO:0016757">
    <property type="term" value="F:glycosyltransferase activity"/>
    <property type="evidence" value="ECO:0007669"/>
    <property type="project" value="UniProtKB-KW"/>
</dbReference>
<dbReference type="GO" id="GO:0016020">
    <property type="term" value="C:membrane"/>
    <property type="evidence" value="ECO:0007669"/>
    <property type="project" value="UniProtKB-SubCell"/>
</dbReference>
<evidence type="ECO:0000256" key="4">
    <source>
        <dbReference type="ARBA" id="ARBA00023136"/>
    </source>
</evidence>
<gene>
    <name evidence="8" type="ORF">C2E20_9120</name>
</gene>
<keyword evidence="3" id="KW-0808">Transferase</keyword>
<evidence type="ECO:0000256" key="2">
    <source>
        <dbReference type="ARBA" id="ARBA00022676"/>
    </source>
</evidence>
<dbReference type="PANTHER" id="PTHR31042">
    <property type="entry name" value="CORE-2/I-BRANCHING BETA-1,6-N-ACETYLGLUCOSAMINYLTRANSFERASE FAMILY PROTEIN-RELATED"/>
    <property type="match status" value="1"/>
</dbReference>
<protein>
    <submittedName>
        <fullName evidence="8">Beta-1,6-N-acetylglucosaminyltransferase enzyme</fullName>
    </submittedName>
</protein>
<comment type="subcellular location">
    <subcellularLocation>
        <location evidence="1">Membrane</location>
        <topology evidence="1">Single-pass type II membrane protein</topology>
    </subcellularLocation>
</comment>
<evidence type="ECO:0000313" key="8">
    <source>
        <dbReference type="EMBL" id="PSC67186.1"/>
    </source>
</evidence>
<evidence type="ECO:0000256" key="7">
    <source>
        <dbReference type="SAM" id="Phobius"/>
    </source>
</evidence>
<dbReference type="Proteomes" id="UP000239649">
    <property type="component" value="Unassembled WGS sequence"/>
</dbReference>